<organism evidence="1 2">
    <name type="scientific">Erwinia phage vB_EamM_RisingSun</name>
    <dbReference type="NCBI Taxonomy" id="2026080"/>
    <lineage>
        <taxon>Viruses</taxon>
        <taxon>Duplodnaviria</taxon>
        <taxon>Heunggongvirae</taxon>
        <taxon>Uroviricota</taxon>
        <taxon>Caudoviricetes</taxon>
        <taxon>Chimalliviridae</taxon>
        <taxon>Risingsunvirus</taxon>
        <taxon>Risingsunvirus risingsun</taxon>
    </lineage>
</organism>
<dbReference type="EMBL" id="MF459646">
    <property type="protein sequence ID" value="ASU03437.1"/>
    <property type="molecule type" value="Genomic_DNA"/>
</dbReference>
<dbReference type="OrthoDB" id="32004at10239"/>
<proteinExistence type="predicted"/>
<name>A0A223LG95_9CAUD</name>
<accession>A0A223LG95</accession>
<dbReference type="Proteomes" id="UP000225553">
    <property type="component" value="Segment"/>
</dbReference>
<evidence type="ECO:0000313" key="2">
    <source>
        <dbReference type="Proteomes" id="UP000225553"/>
    </source>
</evidence>
<protein>
    <submittedName>
        <fullName evidence="1">Uncharacterized protein</fullName>
    </submittedName>
</protein>
<gene>
    <name evidence="1" type="ORF">RISINGSUN_233</name>
</gene>
<sequence>MITKNSVILAEPIVLGLDKPLVENSSDIVKGLMELSYGAMPYGDTYRTEIAEVTADNGHTDVVEHVTTKLAESIREVFSQISTYGIGFARVLADELRNAQNDDHIIDAATSGLTIRFVNLDNDFLVSTLYPAGPKNVQFNYDSIDLSVIDRLQFNTDMCGELAKSYIDIQHPDIVRVMKDDECDSEEAFYSIMDVECLRSLFHHQNGRFDFTTVKTYRLALLFKMYVILSKMYSSDDPIKSLVGGTLTDYREYVSLLWNGLSTYLARMKGMVGVLRGRGIALHQNKPVRFNAVKRHFDLTNSTFEFQELHGDVTVFYTKPAADTLAANNYCLRDWVIGRLLCDLKGEAHVPDAALLSGNKLTGVMNAFMDFIRSGLLERRREVTEFLFQRAVNNFVMGNETLREFVAAMDEEGLNAEKIVHRMNSDFKCGYNLAVYLDNHPGMSTEDAVISSGVVQRFLRAIDCSLAANIIAETEYHSEHDDAVEKRKRLHAALIKVLVNKLMG</sequence>
<keyword evidence="2" id="KW-1185">Reference proteome</keyword>
<reference evidence="2" key="1">
    <citation type="submission" date="2017-07" db="EMBL/GenBank/DDBJ databases">
        <authorList>
            <person name="Putnam M.J."/>
            <person name="Sharma R."/>
            <person name="Kruger J.L."/>
            <person name="Berg J.A."/>
            <person name="Payne A.M."/>
            <person name="Fajardo C.P."/>
            <person name="Breakwell D.P."/>
            <person name="Hope S."/>
            <person name="Grose J.H."/>
        </authorList>
    </citation>
    <scope>NUCLEOTIDE SEQUENCE [LARGE SCALE GENOMIC DNA]</scope>
</reference>
<evidence type="ECO:0000313" key="1">
    <source>
        <dbReference type="EMBL" id="ASU03437.1"/>
    </source>
</evidence>